<sequence length="276" mass="30119">MRRIAMTGGAGHVATLLRGFLCTEVEHLRLIDVRRAEELRPNESFVEADLADAEAMKGALAGMDGVIHLGGIAQESDIEAILRANALGTFNVYEAARANGVQRIVFASSNHASGFYPRSETITPLDPARPDSRYGLSKCFGELLAGLYYDTAGIRTLSIRIGNAGTYPNSERSAAIWISARDLAQLVRIGLTHPDIAAAVVYGVSRTDANWWKDDLAWRLGYRPQDNPRDHLRLENPTEGAIAAYFQGGGFCEGDHDGKIRLRDRDGLAVRAEAPR</sequence>
<dbReference type="OrthoDB" id="8770295at2"/>
<dbReference type="PANTHER" id="PTHR43103">
    <property type="entry name" value="NUCLEOSIDE-DIPHOSPHATE-SUGAR EPIMERASE"/>
    <property type="match status" value="1"/>
</dbReference>
<dbReference type="PANTHER" id="PTHR43103:SF5">
    <property type="entry name" value="4-EPIMERASE, PUTATIVE (AFU_ORTHOLOGUE AFUA_7G00360)-RELATED"/>
    <property type="match status" value="1"/>
</dbReference>
<protein>
    <submittedName>
        <fullName evidence="5">Dehydrogenase</fullName>
    </submittedName>
</protein>
<gene>
    <name evidence="5" type="ORF">AU381_19415</name>
</gene>
<evidence type="ECO:0000313" key="6">
    <source>
        <dbReference type="Proteomes" id="UP000094025"/>
    </source>
</evidence>
<reference evidence="5 6" key="1">
    <citation type="journal article" date="2016" name="Int. J. Syst. Evol. Microbiol.">
        <title>Ensifer glycinis sp. nov., an novel rhizobial species associated with Glycine spp.</title>
        <authorList>
            <person name="Yan H."/>
            <person name="Yan J."/>
            <person name="Sui X.H."/>
            <person name="Wang E.T."/>
            <person name="Chen W.X."/>
            <person name="Zhang X.X."/>
            <person name="Chen W.F."/>
        </authorList>
    </citation>
    <scope>NUCLEOTIDE SEQUENCE [LARGE SCALE GENOMIC DNA]</scope>
    <source>
        <strain evidence="5 6">CCBAU 23380</strain>
    </source>
</reference>
<dbReference type="AlphaFoldDB" id="A0A178XQ22"/>
<dbReference type="InterPro" id="IPR036291">
    <property type="entry name" value="NAD(P)-bd_dom_sf"/>
</dbReference>
<dbReference type="SUPFAM" id="SSF51735">
    <property type="entry name" value="NAD(P)-binding Rossmann-fold domains"/>
    <property type="match status" value="1"/>
</dbReference>
<accession>A0A178XQ22</accession>
<name>A0A178XQ22_9HYPH</name>
<evidence type="ECO:0000256" key="1">
    <source>
        <dbReference type="ARBA" id="ARBA00007637"/>
    </source>
</evidence>
<keyword evidence="2" id="KW-0560">Oxidoreductase</keyword>
<evidence type="ECO:0000256" key="2">
    <source>
        <dbReference type="ARBA" id="ARBA00023002"/>
    </source>
</evidence>
<organism evidence="5 6">
    <name type="scientific">Sinorhizobium glycinis</name>
    <dbReference type="NCBI Taxonomy" id="1472378"/>
    <lineage>
        <taxon>Bacteria</taxon>
        <taxon>Pseudomonadati</taxon>
        <taxon>Pseudomonadota</taxon>
        <taxon>Alphaproteobacteria</taxon>
        <taxon>Hyphomicrobiales</taxon>
        <taxon>Rhizobiaceae</taxon>
        <taxon>Sinorhizobium/Ensifer group</taxon>
        <taxon>Sinorhizobium</taxon>
    </lineage>
</organism>
<dbReference type="EMBL" id="LPUX01000064">
    <property type="protein sequence ID" value="OAP36655.1"/>
    <property type="molecule type" value="Genomic_DNA"/>
</dbReference>
<comment type="caution">
    <text evidence="5">The sequence shown here is derived from an EMBL/GenBank/DDBJ whole genome shotgun (WGS) entry which is preliminary data.</text>
</comment>
<comment type="similarity">
    <text evidence="1">Belongs to the NAD(P)-dependent epimerase/dehydratase family.</text>
</comment>
<keyword evidence="6" id="KW-1185">Reference proteome</keyword>
<evidence type="ECO:0000256" key="3">
    <source>
        <dbReference type="ARBA" id="ARBA00023027"/>
    </source>
</evidence>
<dbReference type="RefSeq" id="WP_064243880.1">
    <property type="nucleotide sequence ID" value="NZ_LPUX01000064.1"/>
</dbReference>
<dbReference type="Gene3D" id="3.40.50.720">
    <property type="entry name" value="NAD(P)-binding Rossmann-like Domain"/>
    <property type="match status" value="1"/>
</dbReference>
<evidence type="ECO:0000259" key="4">
    <source>
        <dbReference type="Pfam" id="PF01370"/>
    </source>
</evidence>
<evidence type="ECO:0000313" key="5">
    <source>
        <dbReference type="EMBL" id="OAP36655.1"/>
    </source>
</evidence>
<dbReference type="Pfam" id="PF01370">
    <property type="entry name" value="Epimerase"/>
    <property type="match status" value="1"/>
</dbReference>
<keyword evidence="3" id="KW-0520">NAD</keyword>
<dbReference type="InterPro" id="IPR001509">
    <property type="entry name" value="Epimerase_deHydtase"/>
</dbReference>
<dbReference type="STRING" id="1472378.AU381_19415"/>
<feature type="domain" description="NAD-dependent epimerase/dehydratase" evidence="4">
    <location>
        <begin position="4"/>
        <end position="164"/>
    </location>
</feature>
<dbReference type="Proteomes" id="UP000094025">
    <property type="component" value="Unassembled WGS sequence"/>
</dbReference>
<dbReference type="GO" id="GO:0016491">
    <property type="term" value="F:oxidoreductase activity"/>
    <property type="evidence" value="ECO:0007669"/>
    <property type="project" value="UniProtKB-KW"/>
</dbReference>
<proteinExistence type="inferred from homology"/>